<organism evidence="10 11">
    <name type="scientific">Electrophorus electricus</name>
    <name type="common">Electric eel</name>
    <name type="synonym">Gymnotus electricus</name>
    <dbReference type="NCBI Taxonomy" id="8005"/>
    <lineage>
        <taxon>Eukaryota</taxon>
        <taxon>Metazoa</taxon>
        <taxon>Chordata</taxon>
        <taxon>Craniata</taxon>
        <taxon>Vertebrata</taxon>
        <taxon>Euteleostomi</taxon>
        <taxon>Actinopterygii</taxon>
        <taxon>Neopterygii</taxon>
        <taxon>Teleostei</taxon>
        <taxon>Ostariophysi</taxon>
        <taxon>Gymnotiformes</taxon>
        <taxon>Gymnotoidei</taxon>
        <taxon>Gymnotidae</taxon>
        <taxon>Electrophorus</taxon>
    </lineage>
</organism>
<accession>A0A4W4DS89</accession>
<dbReference type="GO" id="GO:0000981">
    <property type="term" value="F:DNA-binding transcription factor activity, RNA polymerase II-specific"/>
    <property type="evidence" value="ECO:0007669"/>
    <property type="project" value="TreeGrafter"/>
</dbReference>
<reference evidence="10" key="4">
    <citation type="submission" date="2025-08" db="UniProtKB">
        <authorList>
            <consortium name="Ensembl"/>
        </authorList>
    </citation>
    <scope>IDENTIFICATION</scope>
</reference>
<sequence length="549" mass="56886">MLRKHIRTHSDVRPYHCAQCNFSFKTKGRAGSADRPDSDGDDSDGPDDEDNDGEEEDEEDSQAESGLSATPSVSASPQHLSSNQADPVPSSLLAQMSISPSPHHEPLTQAPASDPGPSPSSFTSYPGPASESHASDTESVHMMSPVSPCRQMSIDYPDIDVPPSPPMPGKDSKLGQAFLHSPQVSLTPMSTAALRPPQTAFRDLCTSQPQVPPMSPTHLFSHLPLHSQQPTRSPYSMVPVGGIQLVPAGLAAYSTFVPIQAGPVQLTIPAVSVIHRQASSPLPAPNTPPRPEGSPTQPLVVQDPVSSVLPCFPLGQVAGLQTLGAPQATLQPVGVETLSVVGLANSTQLVPQQSLALNAALGVQVLAASPAPQCSTASPAHIPGLQILNIALPTLIPSLSPLSTLSPLPLVPDKSSVTLPSPVVESTLDTSPSTNPPTASSRAAPPPPPPAVVAVPVTITPSVEVTLPSKVSSSRDDSMLNSATAENVTPAPQPHPSSSTEGGGECARKAPAVGASETRPPRQPITRQSVTDDYNEASSDDEDRLVIAT</sequence>
<evidence type="ECO:0000256" key="2">
    <source>
        <dbReference type="ARBA" id="ARBA00022723"/>
    </source>
</evidence>
<dbReference type="SUPFAM" id="SSF57667">
    <property type="entry name" value="beta-beta-alpha zinc fingers"/>
    <property type="match status" value="1"/>
</dbReference>
<reference evidence="11" key="1">
    <citation type="journal article" date="2014" name="Science">
        <title>Nonhuman genetics. Genomic basis for the convergent evolution of electric organs.</title>
        <authorList>
            <person name="Gallant J.R."/>
            <person name="Traeger L.L."/>
            <person name="Volkening J.D."/>
            <person name="Moffett H."/>
            <person name="Chen P.H."/>
            <person name="Novina C.D."/>
            <person name="Phillips G.N.Jr."/>
            <person name="Anand R."/>
            <person name="Wells G.B."/>
            <person name="Pinch M."/>
            <person name="Guth R."/>
            <person name="Unguez G.A."/>
            <person name="Albert J.S."/>
            <person name="Zakon H.H."/>
            <person name="Samanta M.P."/>
            <person name="Sussman M.R."/>
        </authorList>
    </citation>
    <scope>NUCLEOTIDE SEQUENCE [LARGE SCALE GENOMIC DNA]</scope>
</reference>
<evidence type="ECO:0000256" key="9">
    <source>
        <dbReference type="SAM" id="MobiDB-lite"/>
    </source>
</evidence>
<evidence type="ECO:0000256" key="1">
    <source>
        <dbReference type="ARBA" id="ARBA00004123"/>
    </source>
</evidence>
<evidence type="ECO:0000256" key="4">
    <source>
        <dbReference type="ARBA" id="ARBA00022771"/>
    </source>
</evidence>
<keyword evidence="6" id="KW-0805">Transcription regulation</keyword>
<dbReference type="GO" id="GO:0008270">
    <property type="term" value="F:zinc ion binding"/>
    <property type="evidence" value="ECO:0007669"/>
    <property type="project" value="UniProtKB-KW"/>
</dbReference>
<dbReference type="PANTHER" id="PTHR45944:SF3">
    <property type="entry name" value="ZINC FINGER PROTEIN 40"/>
    <property type="match status" value="1"/>
</dbReference>
<reference evidence="10" key="3">
    <citation type="submission" date="2020-05" db="EMBL/GenBank/DDBJ databases">
        <title>Electrophorus electricus (electric eel) genome, fEleEle1, primary haplotype.</title>
        <authorList>
            <person name="Myers G."/>
            <person name="Meyer A."/>
            <person name="Fedrigo O."/>
            <person name="Formenti G."/>
            <person name="Rhie A."/>
            <person name="Tracey A."/>
            <person name="Sims Y."/>
            <person name="Jarvis E.D."/>
        </authorList>
    </citation>
    <scope>NUCLEOTIDE SEQUENCE [LARGE SCALE GENOMIC DNA]</scope>
</reference>
<dbReference type="Gene3D" id="3.30.160.60">
    <property type="entry name" value="Classic Zinc Finger"/>
    <property type="match status" value="1"/>
</dbReference>
<evidence type="ECO:0000313" key="11">
    <source>
        <dbReference type="Proteomes" id="UP000314983"/>
    </source>
</evidence>
<keyword evidence="3" id="KW-0677">Repeat</keyword>
<keyword evidence="11" id="KW-1185">Reference proteome</keyword>
<evidence type="ECO:0000256" key="3">
    <source>
        <dbReference type="ARBA" id="ARBA00022737"/>
    </source>
</evidence>
<dbReference type="Proteomes" id="UP000314983">
    <property type="component" value="Chromosome 8"/>
</dbReference>
<reference evidence="11" key="2">
    <citation type="journal article" date="2017" name="Sci. Adv.">
        <title>A tail of two voltages: Proteomic comparison of the three electric organs of the electric eel.</title>
        <authorList>
            <person name="Traeger L.L."/>
            <person name="Sabat G."/>
            <person name="Barrett-Wilt G.A."/>
            <person name="Wells G.B."/>
            <person name="Sussman M.R."/>
        </authorList>
    </citation>
    <scope>NUCLEOTIDE SEQUENCE [LARGE SCALE GENOMIC DNA]</scope>
</reference>
<reference evidence="10" key="5">
    <citation type="submission" date="2025-09" db="UniProtKB">
        <authorList>
            <consortium name="Ensembl"/>
        </authorList>
    </citation>
    <scope>IDENTIFICATION</scope>
</reference>
<feature type="compositionally biased region" description="Acidic residues" evidence="9">
    <location>
        <begin position="39"/>
        <end position="62"/>
    </location>
</feature>
<keyword evidence="2" id="KW-0479">Metal-binding</keyword>
<keyword evidence="5" id="KW-0862">Zinc</keyword>
<feature type="region of interest" description="Disordered" evidence="9">
    <location>
        <begin position="279"/>
        <end position="298"/>
    </location>
</feature>
<evidence type="ECO:0000256" key="8">
    <source>
        <dbReference type="ARBA" id="ARBA00023242"/>
    </source>
</evidence>
<dbReference type="InterPro" id="IPR036236">
    <property type="entry name" value="Znf_C2H2_sf"/>
</dbReference>
<feature type="compositionally biased region" description="Polar residues" evidence="9">
    <location>
        <begin position="67"/>
        <end position="85"/>
    </location>
</feature>
<evidence type="ECO:0000313" key="10">
    <source>
        <dbReference type="Ensembl" id="ENSEEEP00000002119.2"/>
    </source>
</evidence>
<dbReference type="GO" id="GO:0000978">
    <property type="term" value="F:RNA polymerase II cis-regulatory region sequence-specific DNA binding"/>
    <property type="evidence" value="ECO:0007669"/>
    <property type="project" value="TreeGrafter"/>
</dbReference>
<feature type="compositionally biased region" description="Pro residues" evidence="9">
    <location>
        <begin position="282"/>
        <end position="292"/>
    </location>
</feature>
<evidence type="ECO:0008006" key="12">
    <source>
        <dbReference type="Google" id="ProtNLM"/>
    </source>
</evidence>
<feature type="compositionally biased region" description="Low complexity" evidence="9">
    <location>
        <begin position="430"/>
        <end position="443"/>
    </location>
</feature>
<name>A0A4W4DS89_ELEEL</name>
<proteinExistence type="predicted"/>
<comment type="subcellular location">
    <subcellularLocation>
        <location evidence="1">Nucleus</location>
    </subcellularLocation>
</comment>
<dbReference type="PANTHER" id="PTHR45944">
    <property type="entry name" value="SCHNURRI, ISOFORM F"/>
    <property type="match status" value="1"/>
</dbReference>
<keyword evidence="7" id="KW-0804">Transcription</keyword>
<keyword evidence="4" id="KW-0863">Zinc-finger</keyword>
<feature type="compositionally biased region" description="Acidic residues" evidence="9">
    <location>
        <begin position="533"/>
        <end position="543"/>
    </location>
</feature>
<dbReference type="Ensembl" id="ENSEEET00000002159.2">
    <property type="protein sequence ID" value="ENSEEEP00000002119.2"/>
    <property type="gene ID" value="ENSEEEG00000001301.2"/>
</dbReference>
<gene>
    <name evidence="10" type="primary">HIVEP1</name>
</gene>
<protein>
    <recommendedName>
        <fullName evidence="12">HIVEP zinc finger 1</fullName>
    </recommendedName>
</protein>
<dbReference type="GeneTree" id="ENSGT00940000158242"/>
<feature type="compositionally biased region" description="Low complexity" evidence="9">
    <location>
        <begin position="110"/>
        <end position="121"/>
    </location>
</feature>
<feature type="region of interest" description="Disordered" evidence="9">
    <location>
        <begin position="485"/>
        <end position="549"/>
    </location>
</feature>
<evidence type="ECO:0000256" key="5">
    <source>
        <dbReference type="ARBA" id="ARBA00022833"/>
    </source>
</evidence>
<dbReference type="AlphaFoldDB" id="A0A4W4DS89"/>
<feature type="region of interest" description="Disordered" evidence="9">
    <location>
        <begin position="24"/>
        <end position="152"/>
    </location>
</feature>
<evidence type="ECO:0000256" key="6">
    <source>
        <dbReference type="ARBA" id="ARBA00023015"/>
    </source>
</evidence>
<keyword evidence="8" id="KW-0539">Nucleus</keyword>
<feature type="region of interest" description="Disordered" evidence="9">
    <location>
        <begin position="421"/>
        <end position="453"/>
    </location>
</feature>
<dbReference type="InterPro" id="IPR051969">
    <property type="entry name" value="Zinc-finger_DNA-bd_regulators"/>
</dbReference>
<evidence type="ECO:0000256" key="7">
    <source>
        <dbReference type="ARBA" id="ARBA00023163"/>
    </source>
</evidence>
<dbReference type="GO" id="GO:0005634">
    <property type="term" value="C:nucleus"/>
    <property type="evidence" value="ECO:0007669"/>
    <property type="project" value="UniProtKB-SubCell"/>
</dbReference>